<proteinExistence type="predicted"/>
<dbReference type="Proteomes" id="UP000811255">
    <property type="component" value="Unassembled WGS sequence"/>
</dbReference>
<evidence type="ECO:0000313" key="2">
    <source>
        <dbReference type="Proteomes" id="UP000811255"/>
    </source>
</evidence>
<sequence length="101" mass="11733">MVWDLRRAMLKKEEFESARLMDFDFRQRIRATRLLARDLSLEESDLVRDTAALEEKGLIDLATALTGRDRQDISERYAQCFAKARQELVAEIGDPTPYRLG</sequence>
<organism evidence="1 2">
    <name type="scientific">Croceibacterium selenioxidans</name>
    <dbReference type="NCBI Taxonomy" id="2838833"/>
    <lineage>
        <taxon>Bacteria</taxon>
        <taxon>Pseudomonadati</taxon>
        <taxon>Pseudomonadota</taxon>
        <taxon>Alphaproteobacteria</taxon>
        <taxon>Sphingomonadales</taxon>
        <taxon>Erythrobacteraceae</taxon>
        <taxon>Croceibacterium</taxon>
    </lineage>
</organism>
<comment type="caution">
    <text evidence="1">The sequence shown here is derived from an EMBL/GenBank/DDBJ whole genome shotgun (WGS) entry which is preliminary data.</text>
</comment>
<accession>A0ABS5W2F4</accession>
<reference evidence="1 2" key="1">
    <citation type="submission" date="2021-05" db="EMBL/GenBank/DDBJ databases">
        <title>Croceibacterium sp. LX-88 genome sequence.</title>
        <authorList>
            <person name="Luo X."/>
        </authorList>
    </citation>
    <scope>NUCLEOTIDE SEQUENCE [LARGE SCALE GENOMIC DNA]</scope>
    <source>
        <strain evidence="1 2">LX-88</strain>
    </source>
</reference>
<dbReference type="EMBL" id="JAHFVK010000001">
    <property type="protein sequence ID" value="MBT2133922.1"/>
    <property type="molecule type" value="Genomic_DNA"/>
</dbReference>
<gene>
    <name evidence="1" type="ORF">KK137_06205</name>
</gene>
<keyword evidence="2" id="KW-1185">Reference proteome</keyword>
<protein>
    <submittedName>
        <fullName evidence="1">Uncharacterized protein</fullName>
    </submittedName>
</protein>
<evidence type="ECO:0000313" key="1">
    <source>
        <dbReference type="EMBL" id="MBT2133922.1"/>
    </source>
</evidence>
<name>A0ABS5W2F4_9SPHN</name>